<dbReference type="InterPro" id="IPR011701">
    <property type="entry name" value="MFS"/>
</dbReference>
<feature type="transmembrane region" description="Helical" evidence="6">
    <location>
        <begin position="7"/>
        <end position="25"/>
    </location>
</feature>
<sequence>MKDFGGLVHLFACVFLFNFSSFIVIPAITDVSMEALCPGRDQCSLAIYLSGFSQAMTGLGTLIVTPLVGNLSDKHGRKALLTIPMTVGIIPTVILAYDRSRPFFYAYFAIKMFTGMFCDGSMQCLSLAYVADKVAESRRATAFGVLGGISAAGFVSGTLAARFLPTSYTFQVSAAVAVLATVYMRLFLVETDSKGDLVYECSQPLCPASSSEADSSSPKLLPIKKVPSLRDMICLLRSSLVLLRAALVTFFVSFGDSGLQAALLYFLKAKFQFSKDQFADLLLIIGIAGAFSQLFLMLPLTRIIGEEKLLSIGLLASCAYVFLCSVAWASWVPYLASLFVVMSIFVHPCIRSTVSQKVGPFEQGMAQGCMTGINSFASIISPFVFSPLTALFLSEGAPFNFKGFSIMCCGFSSLTAFTLFITMRETHPVLSKNTRQQQV</sequence>
<dbReference type="PANTHER" id="PTHR23504">
    <property type="entry name" value="MAJOR FACILITATOR SUPERFAMILY DOMAIN-CONTAINING PROTEIN 10"/>
    <property type="match status" value="1"/>
</dbReference>
<evidence type="ECO:0000256" key="5">
    <source>
        <dbReference type="ARBA" id="ARBA00023136"/>
    </source>
</evidence>
<evidence type="ECO:0000256" key="3">
    <source>
        <dbReference type="ARBA" id="ARBA00022692"/>
    </source>
</evidence>
<feature type="transmembrane region" description="Helical" evidence="6">
    <location>
        <begin position="45"/>
        <end position="67"/>
    </location>
</feature>
<feature type="transmembrane region" description="Helical" evidence="6">
    <location>
        <begin position="170"/>
        <end position="188"/>
    </location>
</feature>
<feature type="domain" description="Major facilitator superfamily (MFS) profile" evidence="7">
    <location>
        <begin position="6"/>
        <end position="427"/>
    </location>
</feature>
<evidence type="ECO:0000256" key="4">
    <source>
        <dbReference type="ARBA" id="ARBA00022989"/>
    </source>
</evidence>
<keyword evidence="9" id="KW-1185">Reference proteome</keyword>
<feature type="transmembrane region" description="Helical" evidence="6">
    <location>
        <begin position="371"/>
        <end position="392"/>
    </location>
</feature>
<dbReference type="Gene3D" id="1.20.1250.20">
    <property type="entry name" value="MFS general substrate transporter like domains"/>
    <property type="match status" value="1"/>
</dbReference>
<comment type="subcellular location">
    <subcellularLocation>
        <location evidence="1">Membrane</location>
        <topology evidence="1">Multi-pass membrane protein</topology>
    </subcellularLocation>
</comment>
<dbReference type="GO" id="GO:0016020">
    <property type="term" value="C:membrane"/>
    <property type="evidence" value="ECO:0007669"/>
    <property type="project" value="UniProtKB-SubCell"/>
</dbReference>
<organism evidence="8 9">
    <name type="scientific">Asparagus officinalis</name>
    <name type="common">Garden asparagus</name>
    <dbReference type="NCBI Taxonomy" id="4686"/>
    <lineage>
        <taxon>Eukaryota</taxon>
        <taxon>Viridiplantae</taxon>
        <taxon>Streptophyta</taxon>
        <taxon>Embryophyta</taxon>
        <taxon>Tracheophyta</taxon>
        <taxon>Spermatophyta</taxon>
        <taxon>Magnoliopsida</taxon>
        <taxon>Liliopsida</taxon>
        <taxon>Asparagales</taxon>
        <taxon>Asparagaceae</taxon>
        <taxon>Asparagoideae</taxon>
        <taxon>Asparagus</taxon>
    </lineage>
</organism>
<keyword evidence="2" id="KW-0813">Transport</keyword>
<dbReference type="OMA" id="GEDECSF"/>
<keyword evidence="3 6" id="KW-0812">Transmembrane</keyword>
<reference evidence="9" key="1">
    <citation type="journal article" date="2017" name="Nat. Commun.">
        <title>The asparagus genome sheds light on the origin and evolution of a young Y chromosome.</title>
        <authorList>
            <person name="Harkess A."/>
            <person name="Zhou J."/>
            <person name="Xu C."/>
            <person name="Bowers J.E."/>
            <person name="Van der Hulst R."/>
            <person name="Ayyampalayam S."/>
            <person name="Mercati F."/>
            <person name="Riccardi P."/>
            <person name="McKain M.R."/>
            <person name="Kakrana A."/>
            <person name="Tang H."/>
            <person name="Ray J."/>
            <person name="Groenendijk J."/>
            <person name="Arikit S."/>
            <person name="Mathioni S.M."/>
            <person name="Nakano M."/>
            <person name="Shan H."/>
            <person name="Telgmann-Rauber A."/>
            <person name="Kanno A."/>
            <person name="Yue Z."/>
            <person name="Chen H."/>
            <person name="Li W."/>
            <person name="Chen Y."/>
            <person name="Xu X."/>
            <person name="Zhang Y."/>
            <person name="Luo S."/>
            <person name="Chen H."/>
            <person name="Gao J."/>
            <person name="Mao Z."/>
            <person name="Pires J.C."/>
            <person name="Luo M."/>
            <person name="Kudrna D."/>
            <person name="Wing R.A."/>
            <person name="Meyers B.C."/>
            <person name="Yi K."/>
            <person name="Kong H."/>
            <person name="Lavrijsen P."/>
            <person name="Sunseri F."/>
            <person name="Falavigna A."/>
            <person name="Ye Y."/>
            <person name="Leebens-Mack J.H."/>
            <person name="Chen G."/>
        </authorList>
    </citation>
    <scope>NUCLEOTIDE SEQUENCE [LARGE SCALE GENOMIC DNA]</scope>
    <source>
        <strain evidence="9">cv. DH0086</strain>
    </source>
</reference>
<dbReference type="SUPFAM" id="SSF103473">
    <property type="entry name" value="MFS general substrate transporter"/>
    <property type="match status" value="1"/>
</dbReference>
<dbReference type="InterPro" id="IPR020846">
    <property type="entry name" value="MFS_dom"/>
</dbReference>
<dbReference type="InterPro" id="IPR036259">
    <property type="entry name" value="MFS_trans_sf"/>
</dbReference>
<protein>
    <recommendedName>
        <fullName evidence="7">Major facilitator superfamily (MFS) profile domain-containing protein</fullName>
    </recommendedName>
</protein>
<feature type="transmembrane region" description="Helical" evidence="6">
    <location>
        <begin position="334"/>
        <end position="350"/>
    </location>
</feature>
<gene>
    <name evidence="8" type="ORF">A4U43_C04F21800</name>
</gene>
<evidence type="ECO:0000313" key="8">
    <source>
        <dbReference type="EMBL" id="ONK72664.1"/>
    </source>
</evidence>
<keyword evidence="5 6" id="KW-0472">Membrane</keyword>
<dbReference type="Pfam" id="PF07690">
    <property type="entry name" value="MFS_1"/>
    <property type="match status" value="2"/>
</dbReference>
<evidence type="ECO:0000256" key="2">
    <source>
        <dbReference type="ARBA" id="ARBA00022448"/>
    </source>
</evidence>
<dbReference type="AlphaFoldDB" id="A0A5P1F3D8"/>
<proteinExistence type="predicted"/>
<dbReference type="Proteomes" id="UP000243459">
    <property type="component" value="Chromosome 4"/>
</dbReference>
<dbReference type="PROSITE" id="PS50850">
    <property type="entry name" value="MFS"/>
    <property type="match status" value="1"/>
</dbReference>
<keyword evidence="4 6" id="KW-1133">Transmembrane helix</keyword>
<dbReference type="CDD" id="cd17330">
    <property type="entry name" value="MFS_SLC46_TetA_like"/>
    <property type="match status" value="1"/>
</dbReference>
<feature type="transmembrane region" description="Helical" evidence="6">
    <location>
        <begin position="278"/>
        <end position="297"/>
    </location>
</feature>
<feature type="transmembrane region" description="Helical" evidence="6">
    <location>
        <begin position="103"/>
        <end position="130"/>
    </location>
</feature>
<feature type="transmembrane region" description="Helical" evidence="6">
    <location>
        <begin position="241"/>
        <end position="266"/>
    </location>
</feature>
<name>A0A5P1F3D8_ASPOF</name>
<dbReference type="Gramene" id="ONK72664">
    <property type="protein sequence ID" value="ONK72664"/>
    <property type="gene ID" value="A4U43_C04F21800"/>
</dbReference>
<dbReference type="EMBL" id="CM007384">
    <property type="protein sequence ID" value="ONK72664.1"/>
    <property type="molecule type" value="Genomic_DNA"/>
</dbReference>
<evidence type="ECO:0000256" key="6">
    <source>
        <dbReference type="SAM" id="Phobius"/>
    </source>
</evidence>
<feature type="transmembrane region" description="Helical" evidence="6">
    <location>
        <begin position="142"/>
        <end position="164"/>
    </location>
</feature>
<feature type="transmembrane region" description="Helical" evidence="6">
    <location>
        <begin position="404"/>
        <end position="423"/>
    </location>
</feature>
<dbReference type="GO" id="GO:0022857">
    <property type="term" value="F:transmembrane transporter activity"/>
    <property type="evidence" value="ECO:0007669"/>
    <property type="project" value="InterPro"/>
</dbReference>
<feature type="transmembrane region" description="Helical" evidence="6">
    <location>
        <begin position="309"/>
        <end position="328"/>
    </location>
</feature>
<evidence type="ECO:0000256" key="1">
    <source>
        <dbReference type="ARBA" id="ARBA00004141"/>
    </source>
</evidence>
<feature type="transmembrane region" description="Helical" evidence="6">
    <location>
        <begin position="79"/>
        <end position="97"/>
    </location>
</feature>
<evidence type="ECO:0000313" key="9">
    <source>
        <dbReference type="Proteomes" id="UP000243459"/>
    </source>
</evidence>
<accession>A0A5P1F3D8</accession>
<dbReference type="PANTHER" id="PTHR23504:SF1">
    <property type="entry name" value="GH21943P-RELATED"/>
    <property type="match status" value="1"/>
</dbReference>
<evidence type="ECO:0000259" key="7">
    <source>
        <dbReference type="PROSITE" id="PS50850"/>
    </source>
</evidence>